<evidence type="ECO:0000256" key="1">
    <source>
        <dbReference type="ARBA" id="ARBA00004141"/>
    </source>
</evidence>
<evidence type="ECO:0008006" key="8">
    <source>
        <dbReference type="Google" id="ProtNLM"/>
    </source>
</evidence>
<evidence type="ECO:0000256" key="3">
    <source>
        <dbReference type="ARBA" id="ARBA00022989"/>
    </source>
</evidence>
<comment type="subcellular location">
    <subcellularLocation>
        <location evidence="1">Membrane</location>
        <topology evidence="1">Multi-pass membrane protein</topology>
    </subcellularLocation>
</comment>
<keyword evidence="3 5" id="KW-1133">Transmembrane helix</keyword>
<dbReference type="Gramene" id="GBG83921">
    <property type="protein sequence ID" value="GBG83921"/>
    <property type="gene ID" value="CBR_g37792"/>
</dbReference>
<gene>
    <name evidence="6" type="ORF">CBR_g37792</name>
</gene>
<evidence type="ECO:0000313" key="6">
    <source>
        <dbReference type="EMBL" id="GBG83921.1"/>
    </source>
</evidence>
<feature type="transmembrane region" description="Helical" evidence="5">
    <location>
        <begin position="80"/>
        <end position="103"/>
    </location>
</feature>
<feature type="transmembrane region" description="Helical" evidence="5">
    <location>
        <begin position="370"/>
        <end position="392"/>
    </location>
</feature>
<keyword evidence="7" id="KW-1185">Reference proteome</keyword>
<sequence length="427" mass="43897">MAVARGEVAIAFLLTTLAGLATVLGAGVVFFASLANRAVLAVSLGLAAGVMLLISFYDLLALTAVKSFMDGGLEEKYAKLYALLSFFGGVLLLHVIDGALHGLANCMMEGEKRPGSVPPLSAAHGHGGSLPSWMLPDDKKTTIVVAGVSCENEIQRSGVAAVLAPRSSEAEPADAEPERGRVTAAAAAVAAAAGTRTGLNLPQSIRSPGQSALRFDSPCRVLYVEEKTDAGSAEHEEGVTGTEPGCVDADAGDGFASAANAAAPAAVIDKQGTARLLRTGLLTAVVIGVHNFPEGVATFVSSVKDAKLGGSMCLAIALHNIPEGICVSMPVFYATGSKKKAFLWTILSAMAEPFGGLLAYVALANVMSDVAFGILFGGIAGVMITIVLVELLPAARKYDPEDKYVSPCLFVGMAVMALSLVLFDFSH</sequence>
<dbReference type="Proteomes" id="UP000265515">
    <property type="component" value="Unassembled WGS sequence"/>
</dbReference>
<protein>
    <recommendedName>
        <fullName evidence="8">ZIP family transporter</fullName>
    </recommendedName>
</protein>
<dbReference type="STRING" id="69332.A0A388LNS5"/>
<dbReference type="GO" id="GO:0016020">
    <property type="term" value="C:membrane"/>
    <property type="evidence" value="ECO:0007669"/>
    <property type="project" value="UniProtKB-SubCell"/>
</dbReference>
<feature type="transmembrane region" description="Helical" evidence="5">
    <location>
        <begin position="12"/>
        <end position="32"/>
    </location>
</feature>
<dbReference type="EMBL" id="BFEA01000456">
    <property type="protein sequence ID" value="GBG83921.1"/>
    <property type="molecule type" value="Genomic_DNA"/>
</dbReference>
<comment type="caution">
    <text evidence="6">The sequence shown here is derived from an EMBL/GenBank/DDBJ whole genome shotgun (WGS) entry which is preliminary data.</text>
</comment>
<evidence type="ECO:0000256" key="2">
    <source>
        <dbReference type="ARBA" id="ARBA00022692"/>
    </source>
</evidence>
<feature type="transmembrane region" description="Helical" evidence="5">
    <location>
        <begin position="39"/>
        <end position="60"/>
    </location>
</feature>
<evidence type="ECO:0000256" key="5">
    <source>
        <dbReference type="SAM" id="Phobius"/>
    </source>
</evidence>
<dbReference type="GO" id="GO:0005385">
    <property type="term" value="F:zinc ion transmembrane transporter activity"/>
    <property type="evidence" value="ECO:0007669"/>
    <property type="project" value="TreeGrafter"/>
</dbReference>
<feature type="transmembrane region" description="Helical" evidence="5">
    <location>
        <begin position="404"/>
        <end position="423"/>
    </location>
</feature>
<keyword evidence="4 5" id="KW-0472">Membrane</keyword>
<evidence type="ECO:0000313" key="7">
    <source>
        <dbReference type="Proteomes" id="UP000265515"/>
    </source>
</evidence>
<organism evidence="6 7">
    <name type="scientific">Chara braunii</name>
    <name type="common">Braun's stonewort</name>
    <dbReference type="NCBI Taxonomy" id="69332"/>
    <lineage>
        <taxon>Eukaryota</taxon>
        <taxon>Viridiplantae</taxon>
        <taxon>Streptophyta</taxon>
        <taxon>Charophyceae</taxon>
        <taxon>Charales</taxon>
        <taxon>Characeae</taxon>
        <taxon>Chara</taxon>
    </lineage>
</organism>
<accession>A0A388LNS5</accession>
<keyword evidence="2 5" id="KW-0812">Transmembrane</keyword>
<feature type="transmembrane region" description="Helical" evidence="5">
    <location>
        <begin position="341"/>
        <end position="364"/>
    </location>
</feature>
<reference evidence="6 7" key="1">
    <citation type="journal article" date="2018" name="Cell">
        <title>The Chara Genome: Secondary Complexity and Implications for Plant Terrestrialization.</title>
        <authorList>
            <person name="Nishiyama T."/>
            <person name="Sakayama H."/>
            <person name="Vries J.D."/>
            <person name="Buschmann H."/>
            <person name="Saint-Marcoux D."/>
            <person name="Ullrich K.K."/>
            <person name="Haas F.B."/>
            <person name="Vanderstraeten L."/>
            <person name="Becker D."/>
            <person name="Lang D."/>
            <person name="Vosolsobe S."/>
            <person name="Rombauts S."/>
            <person name="Wilhelmsson P.K.I."/>
            <person name="Janitza P."/>
            <person name="Kern R."/>
            <person name="Heyl A."/>
            <person name="Rumpler F."/>
            <person name="Villalobos L.I.A.C."/>
            <person name="Clay J.M."/>
            <person name="Skokan R."/>
            <person name="Toyoda A."/>
            <person name="Suzuki Y."/>
            <person name="Kagoshima H."/>
            <person name="Schijlen E."/>
            <person name="Tajeshwar N."/>
            <person name="Catarino B."/>
            <person name="Hetherington A.J."/>
            <person name="Saltykova A."/>
            <person name="Bonnot C."/>
            <person name="Breuninger H."/>
            <person name="Symeonidi A."/>
            <person name="Radhakrishnan G.V."/>
            <person name="Van Nieuwerburgh F."/>
            <person name="Deforce D."/>
            <person name="Chang C."/>
            <person name="Karol K.G."/>
            <person name="Hedrich R."/>
            <person name="Ulvskov P."/>
            <person name="Glockner G."/>
            <person name="Delwiche C.F."/>
            <person name="Petrasek J."/>
            <person name="Van de Peer Y."/>
            <person name="Friml J."/>
            <person name="Beilby M."/>
            <person name="Dolan L."/>
            <person name="Kohara Y."/>
            <person name="Sugano S."/>
            <person name="Fujiyama A."/>
            <person name="Delaux P.-M."/>
            <person name="Quint M."/>
            <person name="TheiBen G."/>
            <person name="Hagemann M."/>
            <person name="Harholt J."/>
            <person name="Dunand C."/>
            <person name="Zachgo S."/>
            <person name="Langdale J."/>
            <person name="Maumus F."/>
            <person name="Straeten D.V.D."/>
            <person name="Gould S.B."/>
            <person name="Rensing S.A."/>
        </authorList>
    </citation>
    <scope>NUCLEOTIDE SEQUENCE [LARGE SCALE GENOMIC DNA]</scope>
    <source>
        <strain evidence="6 7">S276</strain>
    </source>
</reference>
<proteinExistence type="predicted"/>
<dbReference type="AlphaFoldDB" id="A0A388LNS5"/>
<name>A0A388LNS5_CHABU</name>
<dbReference type="PANTHER" id="PTHR11040:SF205">
    <property type="entry name" value="ZINC TRANSPORTER ZUPT"/>
    <property type="match status" value="1"/>
</dbReference>
<dbReference type="Pfam" id="PF02535">
    <property type="entry name" value="Zip"/>
    <property type="match status" value="1"/>
</dbReference>
<dbReference type="InterPro" id="IPR003689">
    <property type="entry name" value="ZIP"/>
</dbReference>
<dbReference type="OrthoDB" id="262547at2759"/>
<evidence type="ECO:0000256" key="4">
    <source>
        <dbReference type="ARBA" id="ARBA00023136"/>
    </source>
</evidence>
<dbReference type="PANTHER" id="PTHR11040">
    <property type="entry name" value="ZINC/IRON TRANSPORTER"/>
    <property type="match status" value="1"/>
</dbReference>